<dbReference type="Proteomes" id="UP001178508">
    <property type="component" value="Chromosome 6"/>
</dbReference>
<evidence type="ECO:0000313" key="3">
    <source>
        <dbReference type="EMBL" id="CAJ1057707.1"/>
    </source>
</evidence>
<accession>A0AAV1FB19</accession>
<keyword evidence="1" id="KW-0175">Coiled coil</keyword>
<dbReference type="AlphaFoldDB" id="A0AAV1FB19"/>
<feature type="region of interest" description="Disordered" evidence="2">
    <location>
        <begin position="130"/>
        <end position="150"/>
    </location>
</feature>
<evidence type="ECO:0000313" key="4">
    <source>
        <dbReference type="EMBL" id="CAJ1074202.1"/>
    </source>
</evidence>
<organism evidence="3 5">
    <name type="scientific">Xyrichtys novacula</name>
    <name type="common">Pearly razorfish</name>
    <name type="synonym">Hemipteronotus novacula</name>
    <dbReference type="NCBI Taxonomy" id="13765"/>
    <lineage>
        <taxon>Eukaryota</taxon>
        <taxon>Metazoa</taxon>
        <taxon>Chordata</taxon>
        <taxon>Craniata</taxon>
        <taxon>Vertebrata</taxon>
        <taxon>Euteleostomi</taxon>
        <taxon>Actinopterygii</taxon>
        <taxon>Neopterygii</taxon>
        <taxon>Teleostei</taxon>
        <taxon>Neoteleostei</taxon>
        <taxon>Acanthomorphata</taxon>
        <taxon>Eupercaria</taxon>
        <taxon>Labriformes</taxon>
        <taxon>Labridae</taxon>
        <taxon>Xyrichtys</taxon>
    </lineage>
</organism>
<reference evidence="3" key="1">
    <citation type="submission" date="2023-08" db="EMBL/GenBank/DDBJ databases">
        <authorList>
            <person name="Alioto T."/>
            <person name="Alioto T."/>
            <person name="Gomez Garrido J."/>
        </authorList>
    </citation>
    <scope>NUCLEOTIDE SEQUENCE</scope>
</reference>
<gene>
    <name evidence="4" type="ORF">XNOV1_A022203</name>
    <name evidence="3" type="ORF">XNOV1_A032481</name>
</gene>
<feature type="coiled-coil region" evidence="1">
    <location>
        <begin position="65"/>
        <end position="92"/>
    </location>
</feature>
<feature type="compositionally biased region" description="Low complexity" evidence="2">
    <location>
        <begin position="138"/>
        <end position="150"/>
    </location>
</feature>
<evidence type="ECO:0000256" key="1">
    <source>
        <dbReference type="SAM" id="Coils"/>
    </source>
</evidence>
<keyword evidence="5" id="KW-1185">Reference proteome</keyword>
<evidence type="ECO:0000313" key="5">
    <source>
        <dbReference type="Proteomes" id="UP001178508"/>
    </source>
</evidence>
<dbReference type="EMBL" id="OY660869">
    <property type="protein sequence ID" value="CAJ1057707.1"/>
    <property type="molecule type" value="Genomic_DNA"/>
</dbReference>
<dbReference type="Proteomes" id="UP001178508">
    <property type="component" value="Chromosome 15"/>
</dbReference>
<sequence length="177" mass="19109">MTMASPVRLPAGASDNADVRELRLRCQVLSYAIQDQTLDRGALFQESMACHTYVINTTTRLARQMKAATVRSECLQRELNCYKEEVSGLKQANLMLTKQLEAAQLSLESLYGPDNLFDTVDKAGELASNHSELESLPPEKAAAGPTTAAGEGVSVSVEVMEEGGNIHHASDLGVVED</sequence>
<evidence type="ECO:0000256" key="2">
    <source>
        <dbReference type="SAM" id="MobiDB-lite"/>
    </source>
</evidence>
<protein>
    <submittedName>
        <fullName evidence="3">Uncharacterized protein</fullName>
    </submittedName>
</protein>
<proteinExistence type="predicted"/>
<name>A0AAV1FB19_XYRNO</name>
<dbReference type="EMBL" id="OY660878">
    <property type="protein sequence ID" value="CAJ1074202.1"/>
    <property type="molecule type" value="Genomic_DNA"/>
</dbReference>